<dbReference type="GeneID" id="18248765"/>
<evidence type="ECO:0000256" key="1">
    <source>
        <dbReference type="ARBA" id="ARBA00004141"/>
    </source>
</evidence>
<evidence type="ECO:0000256" key="3">
    <source>
        <dbReference type="SAM" id="MobiDB-lite"/>
    </source>
</evidence>
<dbReference type="Gene3D" id="1.20.1250.20">
    <property type="entry name" value="MFS general substrate transporter like domains"/>
    <property type="match status" value="2"/>
</dbReference>
<dbReference type="HOGENOM" id="CLU_001265_1_2_1"/>
<feature type="transmembrane region" description="Helical" evidence="4">
    <location>
        <begin position="132"/>
        <end position="150"/>
    </location>
</feature>
<keyword evidence="4" id="KW-0472">Membrane</keyword>
<dbReference type="KEGG" id="cten:18248765"/>
<comment type="subcellular location">
    <subcellularLocation>
        <location evidence="1">Membrane</location>
        <topology evidence="1">Multi-pass membrane protein</topology>
    </subcellularLocation>
</comment>
<feature type="transmembrane region" description="Helical" evidence="4">
    <location>
        <begin position="422"/>
        <end position="444"/>
    </location>
</feature>
<feature type="transmembrane region" description="Helical" evidence="4">
    <location>
        <begin position="329"/>
        <end position="348"/>
    </location>
</feature>
<dbReference type="InterPro" id="IPR036259">
    <property type="entry name" value="MFS_trans_sf"/>
</dbReference>
<dbReference type="GO" id="GO:0016020">
    <property type="term" value="C:membrane"/>
    <property type="evidence" value="ECO:0007669"/>
    <property type="project" value="UniProtKB-SubCell"/>
</dbReference>
<evidence type="ECO:0000313" key="6">
    <source>
        <dbReference type="Proteomes" id="UP000000707"/>
    </source>
</evidence>
<reference evidence="5 6" key="1">
    <citation type="journal article" date="2011" name="Proc. Natl. Acad. Sci. U.S.A.">
        <title>Comparative genomics of xylose-fermenting fungi for enhanced biofuel production.</title>
        <authorList>
            <person name="Wohlbach D.J."/>
            <person name="Kuo A."/>
            <person name="Sato T.K."/>
            <person name="Potts K.M."/>
            <person name="Salamov A.A."/>
            <person name="LaButti K.M."/>
            <person name="Sun H."/>
            <person name="Clum A."/>
            <person name="Pangilinan J.L."/>
            <person name="Lindquist E.A."/>
            <person name="Lucas S."/>
            <person name="Lapidus A."/>
            <person name="Jin M."/>
            <person name="Gunawan C."/>
            <person name="Balan V."/>
            <person name="Dale B.E."/>
            <person name="Jeffries T.W."/>
            <person name="Zinkel R."/>
            <person name="Barry K.W."/>
            <person name="Grigoriev I.V."/>
            <person name="Gasch A.P."/>
        </authorList>
    </citation>
    <scope>NUCLEOTIDE SEQUENCE [LARGE SCALE GENOMIC DNA]</scope>
    <source>
        <strain evidence="6">ATCC 10573 / BCRC 21748 / CBS 615 / JCM 9827 / NBRC 10315 / NRRL Y-1498 / VKM Y-70</strain>
    </source>
</reference>
<name>G3B225_CANTC</name>
<feature type="transmembrane region" description="Helical" evidence="4">
    <location>
        <begin position="188"/>
        <end position="208"/>
    </location>
</feature>
<feature type="transmembrane region" description="Helical" evidence="4">
    <location>
        <begin position="261"/>
        <end position="285"/>
    </location>
</feature>
<feature type="transmembrane region" description="Helical" evidence="4">
    <location>
        <begin position="220"/>
        <end position="240"/>
    </location>
</feature>
<sequence length="497" mass="54308">MQLGSYNQSQELGLEHPQNPASNSYHDDSESIISVQVHEKNVEKEHKEQEEELIFDRGYCWVVCFAAALLNASTWGMNSGFAIYFSTYLNDDIFEGATKLDYAAVGGIAFGATLVFTPFVNYVQGVIGTRPLIMVGNCCQFTALMLASFSTKLWQLYLSQGLLQSVGLALISLPALTILPQFFKKKRMLSGGLAAAGSGFGGVTFNLGMQKVVQIRGVHWALRAQAIISFGLVWIAVLLFRSRSKLHKIEFTLYDVKVTKMYAFWIGIFYVMTCMFGYVLTLYTVANYTTSLGYSDYQGSIAAALLQIGSAVGRPCVGLLADRYGATTMAAHAYLISTIFCLAMWIPSRNYATVLVFAFVIGGVMGSVWGTIAPILSSLVGIKKMNIAFSQLWIVLGMSGVVSPVIGVALVKGSGGHVDPTQYVNCSIFAGVSFFACSICLYLLRGYMLARNKIILKMHSGSQDMDNLELNSDLLVSTPVPIGQMIKSSFLFRNVKV</sequence>
<dbReference type="AlphaFoldDB" id="G3B225"/>
<dbReference type="eggNOG" id="KOG2504">
    <property type="taxonomic scope" value="Eukaryota"/>
</dbReference>
<dbReference type="PANTHER" id="PTHR11360">
    <property type="entry name" value="MONOCARBOXYLATE TRANSPORTER"/>
    <property type="match status" value="1"/>
</dbReference>
<dbReference type="Proteomes" id="UP000000707">
    <property type="component" value="Unassembled WGS sequence"/>
</dbReference>
<feature type="transmembrane region" description="Helical" evidence="4">
    <location>
        <begin position="102"/>
        <end position="120"/>
    </location>
</feature>
<keyword evidence="4" id="KW-1133">Transmembrane helix</keyword>
<evidence type="ECO:0000256" key="2">
    <source>
        <dbReference type="ARBA" id="ARBA00006727"/>
    </source>
</evidence>
<feature type="compositionally biased region" description="Polar residues" evidence="3">
    <location>
        <begin position="1"/>
        <end position="11"/>
    </location>
</feature>
<accession>G3B225</accession>
<dbReference type="OrthoDB" id="6499973at2759"/>
<protein>
    <recommendedName>
        <fullName evidence="7">MFS general substrate transporter</fullName>
    </recommendedName>
</protein>
<dbReference type="InterPro" id="IPR050327">
    <property type="entry name" value="Proton-linked_MCT"/>
</dbReference>
<proteinExistence type="inferred from homology"/>
<evidence type="ECO:0000256" key="4">
    <source>
        <dbReference type="SAM" id="Phobius"/>
    </source>
</evidence>
<keyword evidence="6" id="KW-1185">Reference proteome</keyword>
<dbReference type="InterPro" id="IPR011701">
    <property type="entry name" value="MFS"/>
</dbReference>
<feature type="transmembrane region" description="Helical" evidence="4">
    <location>
        <begin position="156"/>
        <end position="176"/>
    </location>
</feature>
<keyword evidence="4" id="KW-0812">Transmembrane</keyword>
<dbReference type="EMBL" id="GL996515">
    <property type="protein sequence ID" value="EGV64589.1"/>
    <property type="molecule type" value="Genomic_DNA"/>
</dbReference>
<feature type="transmembrane region" description="Helical" evidence="4">
    <location>
        <begin position="354"/>
        <end position="380"/>
    </location>
</feature>
<organism evidence="6">
    <name type="scientific">Candida tenuis (strain ATCC 10573 / BCRC 21748 / CBS 615 / JCM 9827 / NBRC 10315 / NRRL Y-1498 / VKM Y-70)</name>
    <name type="common">Yeast</name>
    <name type="synonym">Yamadazyma tenuis</name>
    <dbReference type="NCBI Taxonomy" id="590646"/>
    <lineage>
        <taxon>Eukaryota</taxon>
        <taxon>Fungi</taxon>
        <taxon>Dikarya</taxon>
        <taxon>Ascomycota</taxon>
        <taxon>Saccharomycotina</taxon>
        <taxon>Pichiomycetes</taxon>
        <taxon>Debaryomycetaceae</taxon>
        <taxon>Yamadazyma</taxon>
    </lineage>
</organism>
<evidence type="ECO:0000313" key="5">
    <source>
        <dbReference type="EMBL" id="EGV64589.1"/>
    </source>
</evidence>
<evidence type="ECO:0008006" key="7">
    <source>
        <dbReference type="Google" id="ProtNLM"/>
    </source>
</evidence>
<feature type="transmembrane region" description="Helical" evidence="4">
    <location>
        <begin position="392"/>
        <end position="410"/>
    </location>
</feature>
<feature type="transmembrane region" description="Helical" evidence="4">
    <location>
        <begin position="297"/>
        <end position="317"/>
    </location>
</feature>
<dbReference type="SUPFAM" id="SSF103473">
    <property type="entry name" value="MFS general substrate transporter"/>
    <property type="match status" value="1"/>
</dbReference>
<dbReference type="Pfam" id="PF07690">
    <property type="entry name" value="MFS_1"/>
    <property type="match status" value="1"/>
</dbReference>
<gene>
    <name evidence="5" type="ORF">CANTEDRAFT_120262</name>
</gene>
<dbReference type="PANTHER" id="PTHR11360:SF315">
    <property type="entry name" value="TRANSPORTER MCH2-RELATED"/>
    <property type="match status" value="1"/>
</dbReference>
<feature type="region of interest" description="Disordered" evidence="3">
    <location>
        <begin position="1"/>
        <end position="27"/>
    </location>
</feature>
<feature type="transmembrane region" description="Helical" evidence="4">
    <location>
        <begin position="59"/>
        <end position="82"/>
    </location>
</feature>
<comment type="similarity">
    <text evidence="2">Belongs to the major facilitator superfamily. Monocarboxylate porter (TC 2.A.1.13) family.</text>
</comment>
<dbReference type="GO" id="GO:0022857">
    <property type="term" value="F:transmembrane transporter activity"/>
    <property type="evidence" value="ECO:0007669"/>
    <property type="project" value="InterPro"/>
</dbReference>